<feature type="domain" description="Dihydrodipicolinate reductase N-terminal" evidence="14">
    <location>
        <begin position="2"/>
        <end position="118"/>
    </location>
</feature>
<comment type="catalytic activity">
    <reaction evidence="11 13">
        <text>(S)-2,3,4,5-tetrahydrodipicolinate + NADP(+) + H2O = (2S,4S)-4-hydroxy-2,3,4,5-tetrahydrodipicolinate + NADPH + H(+)</text>
        <dbReference type="Rhea" id="RHEA:35331"/>
        <dbReference type="ChEBI" id="CHEBI:15377"/>
        <dbReference type="ChEBI" id="CHEBI:15378"/>
        <dbReference type="ChEBI" id="CHEBI:16845"/>
        <dbReference type="ChEBI" id="CHEBI:57783"/>
        <dbReference type="ChEBI" id="CHEBI:58349"/>
        <dbReference type="ChEBI" id="CHEBI:67139"/>
        <dbReference type="EC" id="1.17.1.8"/>
    </reaction>
</comment>
<dbReference type="Gene3D" id="3.30.360.10">
    <property type="entry name" value="Dihydrodipicolinate Reductase, domain 2"/>
    <property type="match status" value="1"/>
</dbReference>
<feature type="binding site" evidence="13">
    <location>
        <position position="35"/>
    </location>
    <ligand>
        <name>NADP(+)</name>
        <dbReference type="ChEBI" id="CHEBI:58349"/>
    </ligand>
</feature>
<name>A0A2M8AV71_9BACT</name>
<keyword evidence="2 13" id="KW-0963">Cytoplasm</keyword>
<dbReference type="InterPro" id="IPR036291">
    <property type="entry name" value="NAD(P)-bd_dom_sf"/>
</dbReference>
<evidence type="ECO:0000256" key="12">
    <source>
        <dbReference type="ARBA" id="ARBA00049396"/>
    </source>
</evidence>
<evidence type="ECO:0000256" key="8">
    <source>
        <dbReference type="ARBA" id="ARBA00023154"/>
    </source>
</evidence>
<comment type="function">
    <text evidence="13">Catalyzes the conversion of 4-hydroxy-tetrahydrodipicolinate (HTPA) to tetrahydrodipicolinate.</text>
</comment>
<evidence type="ECO:0000313" key="16">
    <source>
        <dbReference type="EMBL" id="PJB30094.1"/>
    </source>
</evidence>
<accession>A0A2M8AV71</accession>
<dbReference type="Pfam" id="PF01113">
    <property type="entry name" value="DapB_N"/>
    <property type="match status" value="1"/>
</dbReference>
<dbReference type="InterPro" id="IPR022664">
    <property type="entry name" value="DapB_N_CS"/>
</dbReference>
<dbReference type="GO" id="GO:0019877">
    <property type="term" value="P:diaminopimelate biosynthetic process"/>
    <property type="evidence" value="ECO:0007669"/>
    <property type="project" value="UniProtKB-UniRule"/>
</dbReference>
<dbReference type="EMBL" id="PFUI01000062">
    <property type="protein sequence ID" value="PJB30094.1"/>
    <property type="molecule type" value="Genomic_DNA"/>
</dbReference>
<dbReference type="PANTHER" id="PTHR20836:SF0">
    <property type="entry name" value="4-HYDROXY-TETRAHYDRODIPICOLINATE REDUCTASE 1, CHLOROPLASTIC-RELATED"/>
    <property type="match status" value="1"/>
</dbReference>
<dbReference type="Pfam" id="PF05173">
    <property type="entry name" value="DapB_C"/>
    <property type="match status" value="1"/>
</dbReference>
<protein>
    <recommendedName>
        <fullName evidence="10 13">4-hydroxy-tetrahydrodipicolinate reductase</fullName>
        <shortName evidence="13">HTPA reductase</shortName>
        <ecNumber evidence="10 13">1.17.1.8</ecNumber>
    </recommendedName>
</protein>
<dbReference type="HAMAP" id="MF_00102">
    <property type="entry name" value="DapB"/>
    <property type="match status" value="1"/>
</dbReference>
<organism evidence="16 17">
    <name type="scientific">Candidatus Desantisbacteria bacterium CG_4_9_14_3_um_filter_40_11</name>
    <dbReference type="NCBI Taxonomy" id="1974546"/>
    <lineage>
        <taxon>Bacteria</taxon>
        <taxon>Candidatus Desantisiibacteriota</taxon>
    </lineage>
</organism>
<keyword evidence="5 13" id="KW-0220">Diaminopimelate biosynthesis</keyword>
<dbReference type="InterPro" id="IPR000846">
    <property type="entry name" value="DapB_N"/>
</dbReference>
<dbReference type="GO" id="GO:0016726">
    <property type="term" value="F:oxidoreductase activity, acting on CH or CH2 groups, NAD or NADP as acceptor"/>
    <property type="evidence" value="ECO:0007669"/>
    <property type="project" value="UniProtKB-UniRule"/>
</dbReference>
<dbReference type="GO" id="GO:0008839">
    <property type="term" value="F:4-hydroxy-tetrahydrodipicolinate reductase"/>
    <property type="evidence" value="ECO:0007669"/>
    <property type="project" value="UniProtKB-UniRule"/>
</dbReference>
<evidence type="ECO:0000256" key="6">
    <source>
        <dbReference type="ARBA" id="ARBA00023002"/>
    </source>
</evidence>
<keyword evidence="3 13" id="KW-0028">Amino-acid biosynthesis</keyword>
<comment type="pathway">
    <text evidence="9 13">Amino-acid biosynthesis; L-lysine biosynthesis via DAP pathway; (S)-tetrahydrodipicolinate from L-aspartate: step 4/4.</text>
</comment>
<dbReference type="PROSITE" id="PS01298">
    <property type="entry name" value="DAPB"/>
    <property type="match status" value="1"/>
</dbReference>
<evidence type="ECO:0000256" key="11">
    <source>
        <dbReference type="ARBA" id="ARBA00049080"/>
    </source>
</evidence>
<dbReference type="PANTHER" id="PTHR20836">
    <property type="entry name" value="DIHYDRODIPICOLINATE REDUCTASE"/>
    <property type="match status" value="1"/>
</dbReference>
<feature type="binding site" evidence="13">
    <location>
        <begin position="8"/>
        <end position="13"/>
    </location>
    <ligand>
        <name>NAD(+)</name>
        <dbReference type="ChEBI" id="CHEBI:57540"/>
    </ligand>
</feature>
<evidence type="ECO:0000256" key="7">
    <source>
        <dbReference type="ARBA" id="ARBA00023027"/>
    </source>
</evidence>
<proteinExistence type="inferred from homology"/>
<dbReference type="InterPro" id="IPR022663">
    <property type="entry name" value="DapB_C"/>
</dbReference>
<feature type="binding site" evidence="13">
    <location>
        <position position="149"/>
    </location>
    <ligand>
        <name>(S)-2,3,4,5-tetrahydrodipicolinate</name>
        <dbReference type="ChEBI" id="CHEBI:16845"/>
    </ligand>
</feature>
<comment type="similarity">
    <text evidence="1 13">Belongs to the DapB family.</text>
</comment>
<feature type="active site" description="Proton donor/acceptor" evidence="13">
    <location>
        <position position="148"/>
    </location>
</feature>
<dbReference type="Gene3D" id="3.40.50.720">
    <property type="entry name" value="NAD(P)-binding Rossmann-like Domain"/>
    <property type="match status" value="1"/>
</dbReference>
<keyword evidence="8 13" id="KW-0457">Lysine biosynthesis</keyword>
<dbReference type="GO" id="GO:0009089">
    <property type="term" value="P:lysine biosynthetic process via diaminopimelate"/>
    <property type="evidence" value="ECO:0007669"/>
    <property type="project" value="UniProtKB-UniRule"/>
</dbReference>
<reference evidence="17" key="1">
    <citation type="submission" date="2017-09" db="EMBL/GenBank/DDBJ databases">
        <title>Depth-based differentiation of microbial function through sediment-hosted aquifers and enrichment of novel symbionts in the deep terrestrial subsurface.</title>
        <authorList>
            <person name="Probst A.J."/>
            <person name="Ladd B."/>
            <person name="Jarett J.K."/>
            <person name="Geller-Mcgrath D.E."/>
            <person name="Sieber C.M.K."/>
            <person name="Emerson J.B."/>
            <person name="Anantharaman K."/>
            <person name="Thomas B.C."/>
            <person name="Malmstrom R."/>
            <person name="Stieglmeier M."/>
            <person name="Klingl A."/>
            <person name="Woyke T."/>
            <person name="Ryan C.M."/>
            <person name="Banfield J.F."/>
        </authorList>
    </citation>
    <scope>NUCLEOTIDE SEQUENCE [LARGE SCALE GENOMIC DNA]</scope>
</reference>
<feature type="binding site" evidence="13">
    <location>
        <position position="34"/>
    </location>
    <ligand>
        <name>NAD(+)</name>
        <dbReference type="ChEBI" id="CHEBI:57540"/>
    </ligand>
</feature>
<comment type="subcellular location">
    <subcellularLocation>
        <location evidence="13">Cytoplasm</location>
    </subcellularLocation>
</comment>
<feature type="binding site" evidence="13">
    <location>
        <begin position="115"/>
        <end position="118"/>
    </location>
    <ligand>
        <name>NAD(+)</name>
        <dbReference type="ChEBI" id="CHEBI:57540"/>
    </ligand>
</feature>
<gene>
    <name evidence="13" type="primary">dapB</name>
    <name evidence="16" type="ORF">CO110_02340</name>
</gene>
<evidence type="ECO:0000313" key="17">
    <source>
        <dbReference type="Proteomes" id="UP000231366"/>
    </source>
</evidence>
<comment type="caution">
    <text evidence="16">The sequence shown here is derived from an EMBL/GenBank/DDBJ whole genome shotgun (WGS) entry which is preliminary data.</text>
</comment>
<evidence type="ECO:0000259" key="14">
    <source>
        <dbReference type="Pfam" id="PF01113"/>
    </source>
</evidence>
<feature type="binding site" evidence="13">
    <location>
        <begin position="158"/>
        <end position="159"/>
    </location>
    <ligand>
        <name>(S)-2,3,4,5-tetrahydrodipicolinate</name>
        <dbReference type="ChEBI" id="CHEBI:16845"/>
    </ligand>
</feature>
<sequence length="262" mass="27884">MIKIVVTGAMGRMGKAIIGQILESDDLTVMGCTEREGHPLIGTDIGNGIILKSSLESAARDSQVIIDFTSPESTINHLSTACLLKCPMVIGTTGLNKSQNEKLSIAAESIPIVYAANMSLGMNLLFKLAAMAAKALGNEYEVEILEAHHHKKVDAPSGSALKIAGVIADALERDLDKVAVYGRQGTVGPRKPEEIGIFAIRGGDIVGEHTAMFIGDGERLEITHRVQNRDTFASGALRAARFVVNASPGLYDMMDVLSIKEA</sequence>
<dbReference type="GO" id="GO:0005829">
    <property type="term" value="C:cytosol"/>
    <property type="evidence" value="ECO:0007669"/>
    <property type="project" value="TreeGrafter"/>
</dbReference>
<dbReference type="GO" id="GO:0051287">
    <property type="term" value="F:NAD binding"/>
    <property type="evidence" value="ECO:0007669"/>
    <property type="project" value="UniProtKB-UniRule"/>
</dbReference>
<keyword evidence="6 13" id="KW-0560">Oxidoreductase</keyword>
<feature type="domain" description="Dihydrodipicolinate reductase C-terminal" evidence="15">
    <location>
        <begin position="121"/>
        <end position="257"/>
    </location>
</feature>
<dbReference type="SUPFAM" id="SSF55347">
    <property type="entry name" value="Glyceraldehyde-3-phosphate dehydrogenase-like, C-terminal domain"/>
    <property type="match status" value="1"/>
</dbReference>
<dbReference type="UniPathway" id="UPA00034">
    <property type="reaction ID" value="UER00018"/>
</dbReference>
<dbReference type="EC" id="1.17.1.8" evidence="10 13"/>
<comment type="catalytic activity">
    <reaction evidence="12 13">
        <text>(S)-2,3,4,5-tetrahydrodipicolinate + NAD(+) + H2O = (2S,4S)-4-hydroxy-2,3,4,5-tetrahydrodipicolinate + NADH + H(+)</text>
        <dbReference type="Rhea" id="RHEA:35323"/>
        <dbReference type="ChEBI" id="CHEBI:15377"/>
        <dbReference type="ChEBI" id="CHEBI:15378"/>
        <dbReference type="ChEBI" id="CHEBI:16845"/>
        <dbReference type="ChEBI" id="CHEBI:57540"/>
        <dbReference type="ChEBI" id="CHEBI:57945"/>
        <dbReference type="ChEBI" id="CHEBI:67139"/>
        <dbReference type="EC" id="1.17.1.8"/>
    </reaction>
</comment>
<keyword evidence="4 13" id="KW-0521">NADP</keyword>
<dbReference type="GO" id="GO:0050661">
    <property type="term" value="F:NADP binding"/>
    <property type="evidence" value="ECO:0007669"/>
    <property type="project" value="UniProtKB-UniRule"/>
</dbReference>
<comment type="subunit">
    <text evidence="13">Homotetramer.</text>
</comment>
<dbReference type="FunFam" id="3.30.360.10:FF:000004">
    <property type="entry name" value="4-hydroxy-tetrahydrodipicolinate reductase"/>
    <property type="match status" value="1"/>
</dbReference>
<keyword evidence="7 13" id="KW-0520">NAD</keyword>
<evidence type="ECO:0000256" key="9">
    <source>
        <dbReference type="ARBA" id="ARBA00037922"/>
    </source>
</evidence>
<evidence type="ECO:0000256" key="10">
    <source>
        <dbReference type="ARBA" id="ARBA00038983"/>
    </source>
</evidence>
<dbReference type="Proteomes" id="UP000231366">
    <property type="component" value="Unassembled WGS sequence"/>
</dbReference>
<dbReference type="SUPFAM" id="SSF51735">
    <property type="entry name" value="NAD(P)-binding Rossmann-fold domains"/>
    <property type="match status" value="1"/>
</dbReference>
<evidence type="ECO:0000256" key="5">
    <source>
        <dbReference type="ARBA" id="ARBA00022915"/>
    </source>
</evidence>
<evidence type="ECO:0000256" key="3">
    <source>
        <dbReference type="ARBA" id="ARBA00022605"/>
    </source>
</evidence>
<dbReference type="InterPro" id="IPR023940">
    <property type="entry name" value="DHDPR_bac"/>
</dbReference>
<dbReference type="PIRSF" id="PIRSF000161">
    <property type="entry name" value="DHPR"/>
    <property type="match status" value="1"/>
</dbReference>
<feature type="active site" description="Proton donor" evidence="13">
    <location>
        <position position="152"/>
    </location>
</feature>
<comment type="caution">
    <text evidence="13">Was originally thought to be a dihydrodipicolinate reductase (DHDPR), catalyzing the conversion of dihydrodipicolinate to tetrahydrodipicolinate. However, it was shown in E.coli that the substrate of the enzymatic reaction is not dihydrodipicolinate (DHDP) but in fact (2S,4S)-4-hydroxy-2,3,4,5-tetrahydrodipicolinic acid (HTPA), the product released by the DapA-catalyzed reaction.</text>
</comment>
<dbReference type="AlphaFoldDB" id="A0A2M8AV71"/>
<evidence type="ECO:0000256" key="2">
    <source>
        <dbReference type="ARBA" id="ARBA00022490"/>
    </source>
</evidence>
<evidence type="ECO:0000256" key="1">
    <source>
        <dbReference type="ARBA" id="ARBA00006642"/>
    </source>
</evidence>
<dbReference type="NCBIfam" id="TIGR00036">
    <property type="entry name" value="dapB"/>
    <property type="match status" value="1"/>
</dbReference>
<feature type="binding site" evidence="13">
    <location>
        <begin position="91"/>
        <end position="93"/>
    </location>
    <ligand>
        <name>NAD(+)</name>
        <dbReference type="ChEBI" id="CHEBI:57540"/>
    </ligand>
</feature>
<evidence type="ECO:0000256" key="4">
    <source>
        <dbReference type="ARBA" id="ARBA00022857"/>
    </source>
</evidence>
<evidence type="ECO:0000259" key="15">
    <source>
        <dbReference type="Pfam" id="PF05173"/>
    </source>
</evidence>
<dbReference type="CDD" id="cd02274">
    <property type="entry name" value="DHDPR_N"/>
    <property type="match status" value="1"/>
</dbReference>
<evidence type="ECO:0000256" key="13">
    <source>
        <dbReference type="HAMAP-Rule" id="MF_00102"/>
    </source>
</evidence>